<dbReference type="AlphaFoldDB" id="A0A8S1T466"/>
<dbReference type="Proteomes" id="UP000689195">
    <property type="component" value="Unassembled WGS sequence"/>
</dbReference>
<reference evidence="1" key="1">
    <citation type="submission" date="2021-01" db="EMBL/GenBank/DDBJ databases">
        <authorList>
            <consortium name="Genoscope - CEA"/>
            <person name="William W."/>
        </authorList>
    </citation>
    <scope>NUCLEOTIDE SEQUENCE</scope>
</reference>
<protein>
    <submittedName>
        <fullName evidence="1">Uncharacterized protein</fullName>
    </submittedName>
</protein>
<gene>
    <name evidence="1" type="ORF">PPENT_87.1.T0140260</name>
</gene>
<keyword evidence="2" id="KW-1185">Reference proteome</keyword>
<accession>A0A8S1T466</accession>
<name>A0A8S1T466_9CILI</name>
<sequence length="456" mass="54704">MALQKQLQSFFGQEENNKNENMLTESIHLSLSVQFDSKKWLLIKNSKHKKINIKLQPCKNISFEQSLCNFIIIRITQFHSNIIMTADLKIQKFKFNRIQAVYQINSLLFQKGFSNYYFYSINDDLNIRYQQIFWQFQDIQNVEWQIQYIEDELHKLLNNLNFQSLIEYLFEEEQKIIKPQTWLNNLISKANFQFPLMKTLSVMDVKQKSFKPFQLINVLAEKLELIQYQSHNLNNLYQKQYVKKITFELNQKQITSLYQLQQKIQGYFILLPEQKQKMLQNAFINFGYDFGKKSFYQFDQDEIDLNTMITSQELQNLGLKQLKKLVESVSIIYHLQEHLILNDEYFNESVFQVNNKGRLKINLLNSNELNISKNNEQKNNTQKIKPNRIQQIFKLMVFIIEIKQFKQLSEEEGENLFKLKQIVQYNQQTGLLQIPQILYVLDHIQFSSKQKKNNNE</sequence>
<proteinExistence type="predicted"/>
<comment type="caution">
    <text evidence="1">The sequence shown here is derived from an EMBL/GenBank/DDBJ whole genome shotgun (WGS) entry which is preliminary data.</text>
</comment>
<evidence type="ECO:0000313" key="1">
    <source>
        <dbReference type="EMBL" id="CAD8145472.1"/>
    </source>
</evidence>
<evidence type="ECO:0000313" key="2">
    <source>
        <dbReference type="Proteomes" id="UP000689195"/>
    </source>
</evidence>
<dbReference type="EMBL" id="CAJJDO010000014">
    <property type="protein sequence ID" value="CAD8145472.1"/>
    <property type="molecule type" value="Genomic_DNA"/>
</dbReference>
<dbReference type="OrthoDB" id="310594at2759"/>
<organism evidence="1 2">
    <name type="scientific">Paramecium pentaurelia</name>
    <dbReference type="NCBI Taxonomy" id="43138"/>
    <lineage>
        <taxon>Eukaryota</taxon>
        <taxon>Sar</taxon>
        <taxon>Alveolata</taxon>
        <taxon>Ciliophora</taxon>
        <taxon>Intramacronucleata</taxon>
        <taxon>Oligohymenophorea</taxon>
        <taxon>Peniculida</taxon>
        <taxon>Parameciidae</taxon>
        <taxon>Paramecium</taxon>
    </lineage>
</organism>